<comment type="similarity">
    <text evidence="1">Belongs to the BA14k family.</text>
</comment>
<dbReference type="Pfam" id="PF07886">
    <property type="entry name" value="BA14K"/>
    <property type="match status" value="1"/>
</dbReference>
<evidence type="ECO:0000256" key="4">
    <source>
        <dbReference type="ARBA" id="ARBA00022734"/>
    </source>
</evidence>
<keyword evidence="3" id="KW-1003">Cell membrane</keyword>
<proteinExistence type="inferred from homology"/>
<comment type="caution">
    <text evidence="8">The sequence shown here is derived from an EMBL/GenBank/DDBJ whole genome shotgun (WGS) entry which is preliminary data.</text>
</comment>
<keyword evidence="9" id="KW-1185">Reference proteome</keyword>
<dbReference type="RefSeq" id="WP_271165292.1">
    <property type="nucleotide sequence ID" value="NZ_BSFD01000006.1"/>
</dbReference>
<gene>
    <name evidence="8" type="ORF">GCM10017620_20610</name>
</gene>
<dbReference type="Proteomes" id="UP001143509">
    <property type="component" value="Unassembled WGS sequence"/>
</dbReference>
<sequence>MRKSIIAIAAGLMALSTVSAQAAALDQNRPAPDRQEQRQDQRPNNDRGNDQRNNARGEHRDSYGSWSSSWGSRPPAPPAHFKRQSNWYAHVRACQQRYRSYNPRTDRYTVRAGRTAVCSL</sequence>
<feature type="chain" id="PRO_5045159305" description="Lectin-like protein BA14k" evidence="7">
    <location>
        <begin position="23"/>
        <end position="120"/>
    </location>
</feature>
<accession>A0ABQ5T9Q9</accession>
<dbReference type="EMBL" id="BSFD01000006">
    <property type="protein sequence ID" value="GLK49088.1"/>
    <property type="molecule type" value="Genomic_DNA"/>
</dbReference>
<keyword evidence="7" id="KW-0732">Signal</keyword>
<evidence type="ECO:0000256" key="1">
    <source>
        <dbReference type="ARBA" id="ARBA00010270"/>
    </source>
</evidence>
<evidence type="ECO:0000256" key="6">
    <source>
        <dbReference type="SAM" id="MobiDB-lite"/>
    </source>
</evidence>
<protein>
    <recommendedName>
        <fullName evidence="2">Lectin-like protein BA14k</fullName>
    </recommendedName>
</protein>
<organism evidence="8 9">
    <name type="scientific">Brevundimonas intermedia</name>
    <dbReference type="NCBI Taxonomy" id="74315"/>
    <lineage>
        <taxon>Bacteria</taxon>
        <taxon>Pseudomonadati</taxon>
        <taxon>Pseudomonadota</taxon>
        <taxon>Alphaproteobacteria</taxon>
        <taxon>Caulobacterales</taxon>
        <taxon>Caulobacteraceae</taxon>
        <taxon>Brevundimonas</taxon>
    </lineage>
</organism>
<evidence type="ECO:0000256" key="5">
    <source>
        <dbReference type="ARBA" id="ARBA00025321"/>
    </source>
</evidence>
<dbReference type="InterPro" id="IPR012413">
    <property type="entry name" value="BA14K"/>
</dbReference>
<evidence type="ECO:0000256" key="3">
    <source>
        <dbReference type="ARBA" id="ARBA00022475"/>
    </source>
</evidence>
<name>A0ABQ5T9Q9_9CAUL</name>
<evidence type="ECO:0000313" key="9">
    <source>
        <dbReference type="Proteomes" id="UP001143509"/>
    </source>
</evidence>
<feature type="compositionally biased region" description="Low complexity" evidence="6">
    <location>
        <begin position="63"/>
        <end position="72"/>
    </location>
</feature>
<feature type="compositionally biased region" description="Basic and acidic residues" evidence="6">
    <location>
        <begin position="31"/>
        <end position="62"/>
    </location>
</feature>
<feature type="signal peptide" evidence="7">
    <location>
        <begin position="1"/>
        <end position="22"/>
    </location>
</feature>
<reference evidence="8" key="2">
    <citation type="submission" date="2023-01" db="EMBL/GenBank/DDBJ databases">
        <authorList>
            <person name="Sun Q."/>
            <person name="Evtushenko L."/>
        </authorList>
    </citation>
    <scope>NUCLEOTIDE SEQUENCE</scope>
    <source>
        <strain evidence="8">VKM B-1499</strain>
    </source>
</reference>
<keyword evidence="4" id="KW-0430">Lectin</keyword>
<evidence type="ECO:0000313" key="8">
    <source>
        <dbReference type="EMBL" id="GLK49088.1"/>
    </source>
</evidence>
<comment type="function">
    <text evidence="5">Has immunoglobulin-binding and hemagglutination properties, and can bind to mannose. Essential for virulence. May be involved in LPS biosynthesis or polysaccharide transport.</text>
</comment>
<keyword evidence="3" id="KW-0472">Membrane</keyword>
<feature type="region of interest" description="Disordered" evidence="6">
    <location>
        <begin position="23"/>
        <end position="81"/>
    </location>
</feature>
<reference evidence="8" key="1">
    <citation type="journal article" date="2014" name="Int. J. Syst. Evol. Microbiol.">
        <title>Complete genome of a new Firmicutes species belonging to the dominant human colonic microbiota ('Ruminococcus bicirculans') reveals two chromosomes and a selective capacity to utilize plant glucans.</title>
        <authorList>
            <consortium name="NISC Comparative Sequencing Program"/>
            <person name="Wegmann U."/>
            <person name="Louis P."/>
            <person name="Goesmann A."/>
            <person name="Henrissat B."/>
            <person name="Duncan S.H."/>
            <person name="Flint H.J."/>
        </authorList>
    </citation>
    <scope>NUCLEOTIDE SEQUENCE</scope>
    <source>
        <strain evidence="8">VKM B-1499</strain>
    </source>
</reference>
<evidence type="ECO:0000256" key="2">
    <source>
        <dbReference type="ARBA" id="ARBA00020552"/>
    </source>
</evidence>
<evidence type="ECO:0000256" key="7">
    <source>
        <dbReference type="SAM" id="SignalP"/>
    </source>
</evidence>